<dbReference type="Gene3D" id="3.40.50.720">
    <property type="entry name" value="NAD(P)-binding Rossmann-like Domain"/>
    <property type="match status" value="1"/>
</dbReference>
<dbReference type="Pfam" id="PF00106">
    <property type="entry name" value="adh_short"/>
    <property type="match status" value="1"/>
</dbReference>
<evidence type="ECO:0000313" key="5">
    <source>
        <dbReference type="EMBL" id="CUH51131.1"/>
    </source>
</evidence>
<dbReference type="RefSeq" id="WP_058238485.1">
    <property type="nucleotide sequence ID" value="NZ_CYPW01000006.1"/>
</dbReference>
<dbReference type="SUPFAM" id="SSF51735">
    <property type="entry name" value="NAD(P)-binding Rossmann-fold domains"/>
    <property type="match status" value="1"/>
</dbReference>
<dbReference type="OrthoDB" id="8280747at2"/>
<dbReference type="PRINTS" id="PR00080">
    <property type="entry name" value="SDRFAMILY"/>
</dbReference>
<evidence type="ECO:0000259" key="4">
    <source>
        <dbReference type="SMART" id="SM00822"/>
    </source>
</evidence>
<dbReference type="CDD" id="cd05233">
    <property type="entry name" value="SDR_c"/>
    <property type="match status" value="1"/>
</dbReference>
<dbReference type="InterPro" id="IPR002347">
    <property type="entry name" value="SDR_fam"/>
</dbReference>
<dbReference type="InterPro" id="IPR057326">
    <property type="entry name" value="KR_dom"/>
</dbReference>
<evidence type="ECO:0000313" key="6">
    <source>
        <dbReference type="Proteomes" id="UP000054823"/>
    </source>
</evidence>
<dbReference type="EC" id="1.1.1.268" evidence="5"/>
<keyword evidence="6" id="KW-1185">Reference proteome</keyword>
<dbReference type="PANTHER" id="PTHR44196">
    <property type="entry name" value="DEHYDROGENASE/REDUCTASE SDR FAMILY MEMBER 7B"/>
    <property type="match status" value="1"/>
</dbReference>
<dbReference type="GO" id="GO:0016020">
    <property type="term" value="C:membrane"/>
    <property type="evidence" value="ECO:0007669"/>
    <property type="project" value="TreeGrafter"/>
</dbReference>
<dbReference type="STRING" id="321267.SHM7688_00564"/>
<gene>
    <name evidence="5" type="primary">xecD</name>
    <name evidence="5" type="ORF">SHM7688_00564</name>
</gene>
<sequence length="251" mass="26522">MAQEIAVVTGAGGGLGRALAVALCQRGCRVAGFGRTEETLEGTRAQAGEGFVPVVADVSDPGAVAQGFAQVRRHGPVSRLINNAAVYPHRDLLDETPVSFQQTMATNLGGTVACTLEALQDMTKAGRGRIVNVSSFADLQPLPCSAAYAVSKGAVTTFSRALVADLGDRLPNIIVTTWMPGMLNTQMGLAEGLDPAVAADWGARLALRQEPSLNGAVFERDREVLPARGLKARLKDALRLRRPKVRQIPDL</sequence>
<dbReference type="InterPro" id="IPR036291">
    <property type="entry name" value="NAD(P)-bd_dom_sf"/>
</dbReference>
<comment type="similarity">
    <text evidence="1 3">Belongs to the short-chain dehydrogenases/reductases (SDR) family.</text>
</comment>
<evidence type="ECO:0000256" key="1">
    <source>
        <dbReference type="ARBA" id="ARBA00006484"/>
    </source>
</evidence>
<dbReference type="AlphaFoldDB" id="A0A0P1EL77"/>
<dbReference type="PRINTS" id="PR00081">
    <property type="entry name" value="GDHRDH"/>
</dbReference>
<organism evidence="5 6">
    <name type="scientific">Shimia marina</name>
    <dbReference type="NCBI Taxonomy" id="321267"/>
    <lineage>
        <taxon>Bacteria</taxon>
        <taxon>Pseudomonadati</taxon>
        <taxon>Pseudomonadota</taxon>
        <taxon>Alphaproteobacteria</taxon>
        <taxon>Rhodobacterales</taxon>
        <taxon>Roseobacteraceae</taxon>
    </lineage>
</organism>
<accession>A0A0P1EL77</accession>
<reference evidence="5 6" key="1">
    <citation type="submission" date="2015-09" db="EMBL/GenBank/DDBJ databases">
        <authorList>
            <consortium name="Swine Surveillance"/>
        </authorList>
    </citation>
    <scope>NUCLEOTIDE SEQUENCE [LARGE SCALE GENOMIC DNA]</scope>
    <source>
        <strain evidence="5 6">CECT 7688</strain>
    </source>
</reference>
<dbReference type="SMART" id="SM00822">
    <property type="entry name" value="PKS_KR"/>
    <property type="match status" value="1"/>
</dbReference>
<evidence type="ECO:0000256" key="3">
    <source>
        <dbReference type="RuleBase" id="RU000363"/>
    </source>
</evidence>
<feature type="domain" description="Ketoreductase" evidence="4">
    <location>
        <begin position="4"/>
        <end position="185"/>
    </location>
</feature>
<dbReference type="EMBL" id="CYPW01000006">
    <property type="protein sequence ID" value="CUH51131.1"/>
    <property type="molecule type" value="Genomic_DNA"/>
</dbReference>
<evidence type="ECO:0000256" key="2">
    <source>
        <dbReference type="ARBA" id="ARBA00023002"/>
    </source>
</evidence>
<proteinExistence type="inferred from homology"/>
<dbReference type="GO" id="GO:0050574">
    <property type="term" value="F:2-(R)-hydroxypropyl-CoM dehydrogenase activity"/>
    <property type="evidence" value="ECO:0007669"/>
    <property type="project" value="UniProtKB-EC"/>
</dbReference>
<dbReference type="Proteomes" id="UP000054823">
    <property type="component" value="Unassembled WGS sequence"/>
</dbReference>
<dbReference type="PANTHER" id="PTHR44196:SF1">
    <property type="entry name" value="DEHYDROGENASE_REDUCTASE SDR FAMILY MEMBER 7B"/>
    <property type="match status" value="1"/>
</dbReference>
<protein>
    <submittedName>
        <fullName evidence="5">2-(R)-hydroxypropyl-CoM dehydrogenase</fullName>
        <ecNumber evidence="5">1.1.1.268</ecNumber>
    </submittedName>
</protein>
<name>A0A0P1EL77_9RHOB</name>
<keyword evidence="2 5" id="KW-0560">Oxidoreductase</keyword>